<proteinExistence type="predicted"/>
<evidence type="ECO:0000256" key="1">
    <source>
        <dbReference type="SAM" id="SignalP"/>
    </source>
</evidence>
<comment type="caution">
    <text evidence="2">The sequence shown here is derived from an EMBL/GenBank/DDBJ whole genome shotgun (WGS) entry which is preliminary data.</text>
</comment>
<organism evidence="2 3">
    <name type="scientific">Undibacterium terreum</name>
    <dbReference type="NCBI Taxonomy" id="1224302"/>
    <lineage>
        <taxon>Bacteria</taxon>
        <taxon>Pseudomonadati</taxon>
        <taxon>Pseudomonadota</taxon>
        <taxon>Betaproteobacteria</taxon>
        <taxon>Burkholderiales</taxon>
        <taxon>Oxalobacteraceae</taxon>
        <taxon>Undibacterium</taxon>
    </lineage>
</organism>
<keyword evidence="1" id="KW-0732">Signal</keyword>
<dbReference type="AlphaFoldDB" id="A0A916XFM6"/>
<feature type="signal peptide" evidence="1">
    <location>
        <begin position="1"/>
        <end position="26"/>
    </location>
</feature>
<sequence>MKVNLLTKLLNTAIAGLLLSAANAYAADGSGRHYAVLSLVGDNVTVVFDRGATGTNLNANAIEKIGIPDAELDSAALLAVDNLVAQLQPSAKKELLISNDAGLYRLQGNLFRSSSDADVVLEGLKFALKSKPAATHLILITKHRGDARLKLEDISLGHGKLEGLGFYVDSRASVVRTDTGESGLGLISPYAYMTVRLIDLSTWTVIKERTSDNSTSFANIGEAGQTLNAWSALTPEQKTSALKRLIQSTVWDAAKDVLTNKPG</sequence>
<gene>
    <name evidence="2" type="ORF">GCM10011396_14590</name>
</gene>
<accession>A0A916XFM6</accession>
<dbReference type="Proteomes" id="UP000637423">
    <property type="component" value="Unassembled WGS sequence"/>
</dbReference>
<dbReference type="RefSeq" id="WP_188565252.1">
    <property type="nucleotide sequence ID" value="NZ_BMED01000001.1"/>
</dbReference>
<name>A0A916XFM6_9BURK</name>
<evidence type="ECO:0000313" key="2">
    <source>
        <dbReference type="EMBL" id="GGC68629.1"/>
    </source>
</evidence>
<reference evidence="2" key="1">
    <citation type="journal article" date="2014" name="Int. J. Syst. Evol. Microbiol.">
        <title>Complete genome sequence of Corynebacterium casei LMG S-19264T (=DSM 44701T), isolated from a smear-ripened cheese.</title>
        <authorList>
            <consortium name="US DOE Joint Genome Institute (JGI-PGF)"/>
            <person name="Walter F."/>
            <person name="Albersmeier A."/>
            <person name="Kalinowski J."/>
            <person name="Ruckert C."/>
        </authorList>
    </citation>
    <scope>NUCLEOTIDE SEQUENCE</scope>
    <source>
        <strain evidence="2">CGMCC 1.10998</strain>
    </source>
</reference>
<protein>
    <submittedName>
        <fullName evidence="2">Uncharacterized protein</fullName>
    </submittedName>
</protein>
<dbReference type="EMBL" id="BMED01000001">
    <property type="protein sequence ID" value="GGC68629.1"/>
    <property type="molecule type" value="Genomic_DNA"/>
</dbReference>
<reference evidence="2" key="2">
    <citation type="submission" date="2020-09" db="EMBL/GenBank/DDBJ databases">
        <authorList>
            <person name="Sun Q."/>
            <person name="Zhou Y."/>
        </authorList>
    </citation>
    <scope>NUCLEOTIDE SEQUENCE</scope>
    <source>
        <strain evidence="2">CGMCC 1.10998</strain>
    </source>
</reference>
<evidence type="ECO:0000313" key="3">
    <source>
        <dbReference type="Proteomes" id="UP000637423"/>
    </source>
</evidence>
<keyword evidence="3" id="KW-1185">Reference proteome</keyword>
<feature type="chain" id="PRO_5037686744" evidence="1">
    <location>
        <begin position="27"/>
        <end position="263"/>
    </location>
</feature>